<dbReference type="InterPro" id="IPR045341">
    <property type="entry name" value="DUF6532"/>
</dbReference>
<feature type="compositionally biased region" description="Polar residues" evidence="1">
    <location>
        <begin position="186"/>
        <end position="202"/>
    </location>
</feature>
<proteinExistence type="predicted"/>
<feature type="region of interest" description="Disordered" evidence="1">
    <location>
        <begin position="186"/>
        <end position="287"/>
    </location>
</feature>
<protein>
    <recommendedName>
        <fullName evidence="2">DUF6532 domain-containing protein</fullName>
    </recommendedName>
</protein>
<name>A0A166FVQ1_9AGAM</name>
<accession>A0A166FVQ1</accession>
<keyword evidence="4" id="KW-1185">Reference proteome</keyword>
<feature type="compositionally biased region" description="Polar residues" evidence="1">
    <location>
        <begin position="229"/>
        <end position="257"/>
    </location>
</feature>
<evidence type="ECO:0000313" key="4">
    <source>
        <dbReference type="Proteomes" id="UP000076532"/>
    </source>
</evidence>
<dbReference type="Pfam" id="PF20149">
    <property type="entry name" value="DUF6532"/>
    <property type="match status" value="1"/>
</dbReference>
<dbReference type="EMBL" id="KV417585">
    <property type="protein sequence ID" value="KZP17215.1"/>
    <property type="molecule type" value="Genomic_DNA"/>
</dbReference>
<evidence type="ECO:0000313" key="3">
    <source>
        <dbReference type="EMBL" id="KZP17215.1"/>
    </source>
</evidence>
<sequence length="576" mass="62908">MSFQKEGRYARTPTSVGVCGNGSDGWMGRDLRSRRAGITRSRSSGSQSETALHYPYVTGQGYPCWMRALRPEEPNLPHKFGKTSSTPSRLGSAKEWEGERWWPGQGQVQSEGEHQQLYVQAPDDEGEVGDQDGYQDGCYRAAADDGDDSLQSFAPATSFNLTFSAPPSAAATVPVGLQGLDITQLRQRQEQQMHTVSHQDQSVLGVHRAQRPSSSTRMPSPYQLLARSRSPSISETQRNPPQHNSVARSVETNSGITRQVRRRPRKSGTSSVVPPLTPAVSPLTPEDKRSRDCAAAIYIVRICRVDCMPARSTRRNETVAECIMQANAVGLREGRPSIIANKAMTDKVLQIASAWRSKHKADAIASLSLWEVNPSPIKQREEKMDTAACVAYTASKVAALLLRESFCDYGDDDIGHPALYNHPAFEEFILKSFYGNRGLAAGFPEDFATTFPIGAMAFTRTVIRNALTESTTGEHVAGNSFGPDHRAAYAKDLKILLKLTDANRDPYHAPLINAIRTGIATRGREAGSSTTFDLSGLAAAVDLYDHVDFDIPVAAVVPQDDDDRDADGEADPDVND</sequence>
<dbReference type="Proteomes" id="UP000076532">
    <property type="component" value="Unassembled WGS sequence"/>
</dbReference>
<feature type="domain" description="DUF6532" evidence="2">
    <location>
        <begin position="295"/>
        <end position="496"/>
    </location>
</feature>
<dbReference type="OrthoDB" id="2996367at2759"/>
<reference evidence="3 4" key="1">
    <citation type="journal article" date="2016" name="Mol. Biol. Evol.">
        <title>Comparative Genomics of Early-Diverging Mushroom-Forming Fungi Provides Insights into the Origins of Lignocellulose Decay Capabilities.</title>
        <authorList>
            <person name="Nagy L.G."/>
            <person name="Riley R."/>
            <person name="Tritt A."/>
            <person name="Adam C."/>
            <person name="Daum C."/>
            <person name="Floudas D."/>
            <person name="Sun H."/>
            <person name="Yadav J.S."/>
            <person name="Pangilinan J."/>
            <person name="Larsson K.H."/>
            <person name="Matsuura K."/>
            <person name="Barry K."/>
            <person name="Labutti K."/>
            <person name="Kuo R."/>
            <person name="Ohm R.A."/>
            <person name="Bhattacharya S.S."/>
            <person name="Shirouzu T."/>
            <person name="Yoshinaga Y."/>
            <person name="Martin F.M."/>
            <person name="Grigoriev I.V."/>
            <person name="Hibbett D.S."/>
        </authorList>
    </citation>
    <scope>NUCLEOTIDE SEQUENCE [LARGE SCALE GENOMIC DNA]</scope>
    <source>
        <strain evidence="3 4">CBS 109695</strain>
    </source>
</reference>
<feature type="region of interest" description="Disordered" evidence="1">
    <location>
        <begin position="1"/>
        <end position="30"/>
    </location>
</feature>
<organism evidence="3 4">
    <name type="scientific">Athelia psychrophila</name>
    <dbReference type="NCBI Taxonomy" id="1759441"/>
    <lineage>
        <taxon>Eukaryota</taxon>
        <taxon>Fungi</taxon>
        <taxon>Dikarya</taxon>
        <taxon>Basidiomycota</taxon>
        <taxon>Agaricomycotina</taxon>
        <taxon>Agaricomycetes</taxon>
        <taxon>Agaricomycetidae</taxon>
        <taxon>Atheliales</taxon>
        <taxon>Atheliaceae</taxon>
        <taxon>Athelia</taxon>
    </lineage>
</organism>
<dbReference type="AlphaFoldDB" id="A0A166FVQ1"/>
<gene>
    <name evidence="3" type="ORF">FIBSPDRAFT_894469</name>
</gene>
<evidence type="ECO:0000256" key="1">
    <source>
        <dbReference type="SAM" id="MobiDB-lite"/>
    </source>
</evidence>
<evidence type="ECO:0000259" key="2">
    <source>
        <dbReference type="Pfam" id="PF20149"/>
    </source>
</evidence>